<dbReference type="Proteomes" id="UP001568358">
    <property type="component" value="Unassembled WGS sequence"/>
</dbReference>
<reference evidence="1 2" key="1">
    <citation type="submission" date="2024-07" db="EMBL/GenBank/DDBJ databases">
        <title>Active virus-host system and metabolic interactions in a Lokiarchaeon culture.</title>
        <authorList>
            <person name="Ponce Toledo R.I."/>
            <person name="Rodrigues Oliveira T."/>
            <person name="Schleper C."/>
        </authorList>
    </citation>
    <scope>NUCLEOTIDE SEQUENCE [LARGE SCALE GENOMIC DNA]</scope>
    <source>
        <strain evidence="1 2">B35</strain>
    </source>
</reference>
<keyword evidence="2" id="KW-1185">Reference proteome</keyword>
<dbReference type="Gene3D" id="3.30.160.390">
    <property type="entry name" value="Integrase, DNA-binding domain"/>
    <property type="match status" value="1"/>
</dbReference>
<dbReference type="InterPro" id="IPR038488">
    <property type="entry name" value="Integrase_DNA-bd_sf"/>
</dbReference>
<name>A0ABV4JQN4_9BACT</name>
<comment type="caution">
    <text evidence="1">The sequence shown here is derived from an EMBL/GenBank/DDBJ whole genome shotgun (WGS) entry which is preliminary data.</text>
</comment>
<proteinExistence type="predicted"/>
<accession>A0ABV4JQN4</accession>
<gene>
    <name evidence="1" type="ORF">AB2Z07_02065</name>
</gene>
<evidence type="ECO:0000313" key="1">
    <source>
        <dbReference type="EMBL" id="MEZ6852327.1"/>
    </source>
</evidence>
<dbReference type="EMBL" id="JBFSOO010000001">
    <property type="protein sequence ID" value="MEZ6852327.1"/>
    <property type="molecule type" value="Genomic_DNA"/>
</dbReference>
<organism evidence="1 2">
    <name type="scientific">Halodesulfovibrio aestuarii</name>
    <dbReference type="NCBI Taxonomy" id="126333"/>
    <lineage>
        <taxon>Bacteria</taxon>
        <taxon>Pseudomonadati</taxon>
        <taxon>Thermodesulfobacteriota</taxon>
        <taxon>Desulfovibrionia</taxon>
        <taxon>Desulfovibrionales</taxon>
        <taxon>Desulfovibrionaceae</taxon>
        <taxon>Halodesulfovibrio</taxon>
    </lineage>
</organism>
<evidence type="ECO:0000313" key="2">
    <source>
        <dbReference type="Proteomes" id="UP001568358"/>
    </source>
</evidence>
<sequence>MLTDGKIRQLIAKGKIVFISDDNRGKGEGRLYLKVAPKKNGVTADWYFQWFDQTQKKRRMKIGVVTSATVLLQYHQ</sequence>
<protein>
    <submittedName>
        <fullName evidence="1">Uncharacterized protein</fullName>
    </submittedName>
</protein>
<dbReference type="RefSeq" id="WP_371149873.1">
    <property type="nucleotide sequence ID" value="NZ_JBFSOO010000001.1"/>
</dbReference>